<keyword evidence="5 6" id="KW-0472">Membrane</keyword>
<feature type="transmembrane region" description="Helical" evidence="6">
    <location>
        <begin position="419"/>
        <end position="438"/>
    </location>
</feature>
<comment type="caution">
    <text evidence="9">The sequence shown here is derived from an EMBL/GenBank/DDBJ whole genome shotgun (WGS) entry which is preliminary data.</text>
</comment>
<keyword evidence="3 6" id="KW-0812">Transmembrane</keyword>
<dbReference type="OrthoDB" id="5933722at2"/>
<dbReference type="InterPro" id="IPR003838">
    <property type="entry name" value="ABC3_permease_C"/>
</dbReference>
<evidence type="ECO:0000259" key="8">
    <source>
        <dbReference type="Pfam" id="PF12704"/>
    </source>
</evidence>
<sequence>MLLNYFKIAFRNLLKSKGFSVINITGLSIGMASAILIILWINHEVQYDQFHEKKDRIYEAWNRSTFSNKLQSWNTTPKILAKAMQQDLPEVEKTARVNWQDNYLLTVGEKSVAIDGNVVDSTFLDVFSFPLSKGNVATALQDPHSMVITEKLARNLFGDENPMGKIVKLNNSENFTVTGVAKDLPDNSRFKFEFLIPWAYQRTIGNDDENWGNNSTRTYVLLKQNASFDAAQQKMKGMRKKYDPSEPEGEMFLYPISRWRLYSSFENGVESGGLIEFVRIFCSIAFFILLIACINFMNLSTARSEKRAKEVGIRKVVGAQKGNLIAQFLGESVLIALIAGLLSLMIVQLSLPAFNNLTRKHLIVDYSSMSFWLAFLSFVILTGVIAGSYPAFYLSSFRPTSVLKGTFRKIRALVTPRKVLVVVQFSFAIILIMSTIVVRKQLKHAQDRQTGYEKDNLGYHFLTGDLEKNYLLVKQELLASGIASSVSKTSAPLTEGWSDSWGFEWAGKAPGDKTDFDRFCVDESLAKTAGLQLVKGRDFDLQQFPTDSLAILLNESAAKAMGFKDPIGQLIRDNGKEWHVVGVFRDFILHSPFYPTRPMVVEGAKGWFNVIHMKLNGNNGMAANLKNMEQIFKKYNPAYPFDFKFVDEEYANKFEDEKRIATLSGLFAALTIFISCLGLFGLATYMTSTRVKEIGVRKVLGASVGSITSLLSKDFIKLVAVSFVIAAPIAWYAMSKWLDDYPYRTALEWWLFAIAGLLALMIALVTVSFQAIKAAIANPVHSLRSE</sequence>
<evidence type="ECO:0000256" key="2">
    <source>
        <dbReference type="ARBA" id="ARBA00022475"/>
    </source>
</evidence>
<evidence type="ECO:0000256" key="6">
    <source>
        <dbReference type="SAM" id="Phobius"/>
    </source>
</evidence>
<feature type="domain" description="MacB-like periplasmic core" evidence="8">
    <location>
        <begin position="20"/>
        <end position="236"/>
    </location>
</feature>
<feature type="transmembrane region" description="Helical" evidence="6">
    <location>
        <begin position="715"/>
        <end position="734"/>
    </location>
</feature>
<dbReference type="InterPro" id="IPR050250">
    <property type="entry name" value="Macrolide_Exporter_MacB"/>
</dbReference>
<dbReference type="GO" id="GO:0022857">
    <property type="term" value="F:transmembrane transporter activity"/>
    <property type="evidence" value="ECO:0007669"/>
    <property type="project" value="TreeGrafter"/>
</dbReference>
<evidence type="ECO:0000313" key="9">
    <source>
        <dbReference type="EMBL" id="KIC93640.1"/>
    </source>
</evidence>
<feature type="transmembrane region" description="Helical" evidence="6">
    <location>
        <begin position="21"/>
        <end position="41"/>
    </location>
</feature>
<keyword evidence="10" id="KW-1185">Reference proteome</keyword>
<protein>
    <submittedName>
        <fullName evidence="9">ABC transporter permease</fullName>
    </submittedName>
</protein>
<dbReference type="GO" id="GO:0005886">
    <property type="term" value="C:plasma membrane"/>
    <property type="evidence" value="ECO:0007669"/>
    <property type="project" value="UniProtKB-SubCell"/>
</dbReference>
<evidence type="ECO:0000259" key="7">
    <source>
        <dbReference type="Pfam" id="PF02687"/>
    </source>
</evidence>
<gene>
    <name evidence="9" type="ORF">OI18_15860</name>
</gene>
<evidence type="ECO:0000256" key="3">
    <source>
        <dbReference type="ARBA" id="ARBA00022692"/>
    </source>
</evidence>
<feature type="domain" description="ABC3 transporter permease C-terminal" evidence="7">
    <location>
        <begin position="666"/>
        <end position="779"/>
    </location>
</feature>
<dbReference type="AlphaFoldDB" id="A0A0C1IHG5"/>
<dbReference type="EMBL" id="JSVC01000018">
    <property type="protein sequence ID" value="KIC93640.1"/>
    <property type="molecule type" value="Genomic_DNA"/>
</dbReference>
<reference evidence="9 10" key="1">
    <citation type="submission" date="2014-11" db="EMBL/GenBank/DDBJ databases">
        <title>Genome sequence of Flavihumibacter solisilvae 3-3.</title>
        <authorList>
            <person name="Zhou G."/>
            <person name="Li M."/>
            <person name="Wang G."/>
        </authorList>
    </citation>
    <scope>NUCLEOTIDE SEQUENCE [LARGE SCALE GENOMIC DNA]</scope>
    <source>
        <strain evidence="9 10">3-3</strain>
    </source>
</reference>
<keyword evidence="4 6" id="KW-1133">Transmembrane helix</keyword>
<dbReference type="RefSeq" id="WP_039141545.1">
    <property type="nucleotide sequence ID" value="NZ_JSVC01000018.1"/>
</dbReference>
<dbReference type="InterPro" id="IPR025857">
    <property type="entry name" value="MacB_PCD"/>
</dbReference>
<comment type="subcellular location">
    <subcellularLocation>
        <location evidence="1">Cell membrane</location>
        <topology evidence="1">Multi-pass membrane protein</topology>
    </subcellularLocation>
</comment>
<dbReference type="STRING" id="1349421.OI18_15860"/>
<feature type="transmembrane region" description="Helical" evidence="6">
    <location>
        <begin position="324"/>
        <end position="351"/>
    </location>
</feature>
<dbReference type="PANTHER" id="PTHR30572:SF18">
    <property type="entry name" value="ABC-TYPE MACROLIDE FAMILY EXPORT SYSTEM PERMEASE COMPONENT 2"/>
    <property type="match status" value="1"/>
</dbReference>
<dbReference type="Proteomes" id="UP000031408">
    <property type="component" value="Unassembled WGS sequence"/>
</dbReference>
<dbReference type="Pfam" id="PF12704">
    <property type="entry name" value="MacB_PCD"/>
    <property type="match status" value="1"/>
</dbReference>
<accession>A0A0C1IHG5</accession>
<feature type="domain" description="ABC3 transporter permease C-terminal" evidence="7">
    <location>
        <begin position="283"/>
        <end position="393"/>
    </location>
</feature>
<evidence type="ECO:0000256" key="5">
    <source>
        <dbReference type="ARBA" id="ARBA00023136"/>
    </source>
</evidence>
<keyword evidence="2" id="KW-1003">Cell membrane</keyword>
<dbReference type="PANTHER" id="PTHR30572">
    <property type="entry name" value="MEMBRANE COMPONENT OF TRANSPORTER-RELATED"/>
    <property type="match status" value="1"/>
</dbReference>
<feature type="transmembrane region" description="Helical" evidence="6">
    <location>
        <begin position="749"/>
        <end position="769"/>
    </location>
</feature>
<name>A0A0C1IHG5_9BACT</name>
<organism evidence="9 10">
    <name type="scientific">Flavihumibacter solisilvae</name>
    <dbReference type="NCBI Taxonomy" id="1349421"/>
    <lineage>
        <taxon>Bacteria</taxon>
        <taxon>Pseudomonadati</taxon>
        <taxon>Bacteroidota</taxon>
        <taxon>Chitinophagia</taxon>
        <taxon>Chitinophagales</taxon>
        <taxon>Chitinophagaceae</taxon>
        <taxon>Flavihumibacter</taxon>
    </lineage>
</organism>
<proteinExistence type="predicted"/>
<evidence type="ECO:0000256" key="1">
    <source>
        <dbReference type="ARBA" id="ARBA00004651"/>
    </source>
</evidence>
<dbReference type="Pfam" id="PF02687">
    <property type="entry name" value="FtsX"/>
    <property type="match status" value="2"/>
</dbReference>
<feature type="transmembrane region" description="Helical" evidence="6">
    <location>
        <begin position="371"/>
        <end position="394"/>
    </location>
</feature>
<evidence type="ECO:0000256" key="4">
    <source>
        <dbReference type="ARBA" id="ARBA00022989"/>
    </source>
</evidence>
<feature type="transmembrane region" description="Helical" evidence="6">
    <location>
        <begin position="660"/>
        <end position="682"/>
    </location>
</feature>
<feature type="transmembrane region" description="Helical" evidence="6">
    <location>
        <begin position="277"/>
        <end position="299"/>
    </location>
</feature>
<evidence type="ECO:0000313" key="10">
    <source>
        <dbReference type="Proteomes" id="UP000031408"/>
    </source>
</evidence>